<feature type="compositionally biased region" description="Low complexity" evidence="1">
    <location>
        <begin position="36"/>
        <end position="45"/>
    </location>
</feature>
<feature type="region of interest" description="Disordered" evidence="1">
    <location>
        <begin position="31"/>
        <end position="51"/>
    </location>
</feature>
<comment type="caution">
    <text evidence="3">The sequence shown here is derived from an EMBL/GenBank/DDBJ whole genome shotgun (WGS) entry which is preliminary data.</text>
</comment>
<dbReference type="AlphaFoldDB" id="A0A5C8UUV2"/>
<dbReference type="PROSITE" id="PS51257">
    <property type="entry name" value="PROKAR_LIPOPROTEIN"/>
    <property type="match status" value="1"/>
</dbReference>
<dbReference type="EMBL" id="VRMG01000005">
    <property type="protein sequence ID" value="TXN31369.1"/>
    <property type="molecule type" value="Genomic_DNA"/>
</dbReference>
<reference evidence="3 4" key="1">
    <citation type="submission" date="2019-08" db="EMBL/GenBank/DDBJ databases">
        <title>Bacterial whole genome sequence for Glaciihabitans sp. CHu50b-6-2.</title>
        <authorList>
            <person name="Jin L."/>
        </authorList>
    </citation>
    <scope>NUCLEOTIDE SEQUENCE [LARGE SCALE GENOMIC DNA]</scope>
    <source>
        <strain evidence="3 4">CHu50b-6-2</strain>
    </source>
</reference>
<evidence type="ECO:0000256" key="2">
    <source>
        <dbReference type="SAM" id="SignalP"/>
    </source>
</evidence>
<evidence type="ECO:0000313" key="4">
    <source>
        <dbReference type="Proteomes" id="UP000321379"/>
    </source>
</evidence>
<name>A0A5C8UUV2_9MICO</name>
<protein>
    <submittedName>
        <fullName evidence="3">Uncharacterized protein</fullName>
    </submittedName>
</protein>
<evidence type="ECO:0000256" key="1">
    <source>
        <dbReference type="SAM" id="MobiDB-lite"/>
    </source>
</evidence>
<gene>
    <name evidence="3" type="ORF">FVP33_07360</name>
</gene>
<accession>A0A5C8UUV2</accession>
<evidence type="ECO:0000313" key="3">
    <source>
        <dbReference type="EMBL" id="TXN31369.1"/>
    </source>
</evidence>
<keyword evidence="4" id="KW-1185">Reference proteome</keyword>
<keyword evidence="2" id="KW-0732">Signal</keyword>
<sequence>MTMRRSGVGTAIVALAVLALSACTWSAQTPTPPASPSVSSASPGPSLTPTPTASLACDTLVTPTALSRLTSGGSVFTEGFATRMREEGNELAAFLDLGGILCQWGYPESDASVVLGYSPITAAQAMAQKQRLTAEGWVAKVAPDGSESWTTTNTEKYLGNEPVYVFRPGNWRFALDGSALADFAL</sequence>
<proteinExistence type="predicted"/>
<dbReference type="Proteomes" id="UP000321379">
    <property type="component" value="Unassembled WGS sequence"/>
</dbReference>
<feature type="chain" id="PRO_5022926105" evidence="2">
    <location>
        <begin position="28"/>
        <end position="185"/>
    </location>
</feature>
<organism evidence="3 4">
    <name type="scientific">Lacisediminihabitans profunda</name>
    <dbReference type="NCBI Taxonomy" id="2594790"/>
    <lineage>
        <taxon>Bacteria</taxon>
        <taxon>Bacillati</taxon>
        <taxon>Actinomycetota</taxon>
        <taxon>Actinomycetes</taxon>
        <taxon>Micrococcales</taxon>
        <taxon>Microbacteriaceae</taxon>
        <taxon>Lacisediminihabitans</taxon>
    </lineage>
</organism>
<feature type="signal peptide" evidence="2">
    <location>
        <begin position="1"/>
        <end position="27"/>
    </location>
</feature>